<dbReference type="EMBL" id="JBHTNH010000017">
    <property type="protein sequence ID" value="MFD1361681.1"/>
    <property type="molecule type" value="Genomic_DNA"/>
</dbReference>
<dbReference type="Pfam" id="PF03646">
    <property type="entry name" value="FlaG"/>
    <property type="match status" value="1"/>
</dbReference>
<gene>
    <name evidence="2" type="primary">flaG</name>
    <name evidence="2" type="ORF">ACFQ4A_08430</name>
</gene>
<evidence type="ECO:0000256" key="1">
    <source>
        <dbReference type="SAM" id="MobiDB-lite"/>
    </source>
</evidence>
<reference evidence="3" key="1">
    <citation type="journal article" date="2019" name="Int. J. Syst. Evol. Microbiol.">
        <title>The Global Catalogue of Microorganisms (GCM) 10K type strain sequencing project: providing services to taxonomists for standard genome sequencing and annotation.</title>
        <authorList>
            <consortium name="The Broad Institute Genomics Platform"/>
            <consortium name="The Broad Institute Genome Sequencing Center for Infectious Disease"/>
            <person name="Wu L."/>
            <person name="Ma J."/>
        </authorList>
    </citation>
    <scope>NUCLEOTIDE SEQUENCE [LARGE SCALE GENOMIC DNA]</scope>
    <source>
        <strain evidence="3">CCUG 54822</strain>
    </source>
</reference>
<accession>A0ABW3ZTF0</accession>
<keyword evidence="2" id="KW-0966">Cell projection</keyword>
<keyword evidence="3" id="KW-1185">Reference proteome</keyword>
<evidence type="ECO:0000313" key="2">
    <source>
        <dbReference type="EMBL" id="MFD1361681.1"/>
    </source>
</evidence>
<dbReference type="SUPFAM" id="SSF160214">
    <property type="entry name" value="FlaG-like"/>
    <property type="match status" value="1"/>
</dbReference>
<dbReference type="InterPro" id="IPR035924">
    <property type="entry name" value="FlaG-like_sf"/>
</dbReference>
<proteinExistence type="predicted"/>
<dbReference type="RefSeq" id="WP_382399484.1">
    <property type="nucleotide sequence ID" value="NZ_JBHTNH010000017.1"/>
</dbReference>
<keyword evidence="2" id="KW-0969">Cilium</keyword>
<dbReference type="NCBIfam" id="NF005834">
    <property type="entry name" value="PRK07738.1"/>
    <property type="match status" value="1"/>
</dbReference>
<dbReference type="PANTHER" id="PTHR37166:SF1">
    <property type="entry name" value="PROTEIN FLAG"/>
    <property type="match status" value="1"/>
</dbReference>
<name>A0ABW3ZTF0_9BACI</name>
<sequence>MKLEDALTVVQPLQNEHNSKHMTPAKERDAENSTNTEQYKELTMDADQAETIVSQLNAFMEPLRTSLEFELHDKLDSYYVKVIDRDKDEVIREIPPEKMLDMYAAMVEFMGLHVDEKI</sequence>
<organism evidence="2 3">
    <name type="scientific">Lentibacillus salinarum</name>
    <dbReference type="NCBI Taxonomy" id="446820"/>
    <lineage>
        <taxon>Bacteria</taxon>
        <taxon>Bacillati</taxon>
        <taxon>Bacillota</taxon>
        <taxon>Bacilli</taxon>
        <taxon>Bacillales</taxon>
        <taxon>Bacillaceae</taxon>
        <taxon>Lentibacillus</taxon>
    </lineage>
</organism>
<dbReference type="PANTHER" id="PTHR37166">
    <property type="entry name" value="PROTEIN FLAG"/>
    <property type="match status" value="1"/>
</dbReference>
<dbReference type="InterPro" id="IPR005186">
    <property type="entry name" value="FlaG"/>
</dbReference>
<comment type="caution">
    <text evidence="2">The sequence shown here is derived from an EMBL/GenBank/DDBJ whole genome shotgun (WGS) entry which is preliminary data.</text>
</comment>
<dbReference type="Gene3D" id="3.30.160.170">
    <property type="entry name" value="FlaG-like"/>
    <property type="match status" value="1"/>
</dbReference>
<keyword evidence="2" id="KW-0282">Flagellum</keyword>
<evidence type="ECO:0000313" key="3">
    <source>
        <dbReference type="Proteomes" id="UP001597178"/>
    </source>
</evidence>
<protein>
    <submittedName>
        <fullName evidence="2">Flagellar protein FlaG</fullName>
    </submittedName>
</protein>
<dbReference type="Proteomes" id="UP001597178">
    <property type="component" value="Unassembled WGS sequence"/>
</dbReference>
<feature type="region of interest" description="Disordered" evidence="1">
    <location>
        <begin position="1"/>
        <end position="36"/>
    </location>
</feature>